<feature type="domain" description="HTH tetR-type" evidence="5">
    <location>
        <begin position="9"/>
        <end position="69"/>
    </location>
</feature>
<dbReference type="InterPro" id="IPR009057">
    <property type="entry name" value="Homeodomain-like_sf"/>
</dbReference>
<dbReference type="Pfam" id="PF17754">
    <property type="entry name" value="TetR_C_14"/>
    <property type="match status" value="1"/>
</dbReference>
<dbReference type="InterPro" id="IPR001647">
    <property type="entry name" value="HTH_TetR"/>
</dbReference>
<accession>A0A0S4R0B2</accession>
<proteinExistence type="predicted"/>
<dbReference type="Proteomes" id="UP000198802">
    <property type="component" value="Unassembled WGS sequence"/>
</dbReference>
<dbReference type="EMBL" id="FAOZ01000044">
    <property type="protein sequence ID" value="CUU60652.1"/>
    <property type="molecule type" value="Genomic_DNA"/>
</dbReference>
<evidence type="ECO:0000313" key="6">
    <source>
        <dbReference type="EMBL" id="CUU60652.1"/>
    </source>
</evidence>
<dbReference type="PANTHER" id="PTHR30055:SF238">
    <property type="entry name" value="MYCOFACTOCIN BIOSYNTHESIS TRANSCRIPTIONAL REGULATOR MFTR-RELATED"/>
    <property type="match status" value="1"/>
</dbReference>
<dbReference type="SUPFAM" id="SSF46689">
    <property type="entry name" value="Homeodomain-like"/>
    <property type="match status" value="1"/>
</dbReference>
<evidence type="ECO:0000256" key="1">
    <source>
        <dbReference type="ARBA" id="ARBA00023015"/>
    </source>
</evidence>
<dbReference type="PANTHER" id="PTHR30055">
    <property type="entry name" value="HTH-TYPE TRANSCRIPTIONAL REGULATOR RUTR"/>
    <property type="match status" value="1"/>
</dbReference>
<dbReference type="Gene3D" id="1.10.357.10">
    <property type="entry name" value="Tetracycline Repressor, domain 2"/>
    <property type="match status" value="1"/>
</dbReference>
<reference evidence="7" key="1">
    <citation type="submission" date="2015-11" db="EMBL/GenBank/DDBJ databases">
        <authorList>
            <person name="Varghese N."/>
        </authorList>
    </citation>
    <scope>NUCLEOTIDE SEQUENCE [LARGE SCALE GENOMIC DNA]</scope>
    <source>
        <strain evidence="7">DSM 45899</strain>
    </source>
</reference>
<keyword evidence="3" id="KW-0804">Transcription</keyword>
<keyword evidence="2 4" id="KW-0238">DNA-binding</keyword>
<dbReference type="RefSeq" id="WP_091285860.1">
    <property type="nucleotide sequence ID" value="NZ_FAOZ01000044.1"/>
</dbReference>
<feature type="DNA-binding region" description="H-T-H motif" evidence="4">
    <location>
        <begin position="32"/>
        <end position="51"/>
    </location>
</feature>
<keyword evidence="1" id="KW-0805">Transcription regulation</keyword>
<evidence type="ECO:0000256" key="2">
    <source>
        <dbReference type="ARBA" id="ARBA00023125"/>
    </source>
</evidence>
<evidence type="ECO:0000259" key="5">
    <source>
        <dbReference type="PROSITE" id="PS50977"/>
    </source>
</evidence>
<dbReference type="Pfam" id="PF00440">
    <property type="entry name" value="TetR_N"/>
    <property type="match status" value="1"/>
</dbReference>
<evidence type="ECO:0000256" key="4">
    <source>
        <dbReference type="PROSITE-ProRule" id="PRU00335"/>
    </source>
</evidence>
<dbReference type="InterPro" id="IPR050109">
    <property type="entry name" value="HTH-type_TetR-like_transc_reg"/>
</dbReference>
<dbReference type="AlphaFoldDB" id="A0A0S4R0B2"/>
<gene>
    <name evidence="6" type="ORF">Ga0074812_14413</name>
</gene>
<dbReference type="PRINTS" id="PR00455">
    <property type="entry name" value="HTHTETR"/>
</dbReference>
<dbReference type="GO" id="GO:0000976">
    <property type="term" value="F:transcription cis-regulatory region binding"/>
    <property type="evidence" value="ECO:0007669"/>
    <property type="project" value="TreeGrafter"/>
</dbReference>
<dbReference type="InterPro" id="IPR041347">
    <property type="entry name" value="MftR_C"/>
</dbReference>
<dbReference type="PROSITE" id="PS50977">
    <property type="entry name" value="HTH_TETR_2"/>
    <property type="match status" value="1"/>
</dbReference>
<sequence>MGLRETKKERTREALAAAAMALFTERGYEATTVEDIAAAAEVSPRTFFRYYPAKEDVVSEIFHSGGFDGIVDARPPDEPVIATLRSATFTVLQSCADSPAPALAVLRMVTSRPELSTRLSDAQRARTAALTASVIARLGPDHDPLAARLITSWTLATLDAVLLHWETSDGRLDLLEIGKRAFDQLEPALHCVLGTSCVLGT</sequence>
<organism evidence="6 7">
    <name type="scientific">Parafrankia irregularis</name>
    <dbReference type="NCBI Taxonomy" id="795642"/>
    <lineage>
        <taxon>Bacteria</taxon>
        <taxon>Bacillati</taxon>
        <taxon>Actinomycetota</taxon>
        <taxon>Actinomycetes</taxon>
        <taxon>Frankiales</taxon>
        <taxon>Frankiaceae</taxon>
        <taxon>Parafrankia</taxon>
    </lineage>
</organism>
<name>A0A0S4R0B2_9ACTN</name>
<protein>
    <submittedName>
        <fullName evidence="6">DNA-binding transcriptional regulator, AcrR family</fullName>
    </submittedName>
</protein>
<keyword evidence="7" id="KW-1185">Reference proteome</keyword>
<evidence type="ECO:0000256" key="3">
    <source>
        <dbReference type="ARBA" id="ARBA00023163"/>
    </source>
</evidence>
<dbReference type="Gene3D" id="1.10.10.60">
    <property type="entry name" value="Homeodomain-like"/>
    <property type="match status" value="1"/>
</dbReference>
<evidence type="ECO:0000313" key="7">
    <source>
        <dbReference type="Proteomes" id="UP000198802"/>
    </source>
</evidence>
<dbReference type="GO" id="GO:0003700">
    <property type="term" value="F:DNA-binding transcription factor activity"/>
    <property type="evidence" value="ECO:0007669"/>
    <property type="project" value="TreeGrafter"/>
</dbReference>